<comment type="caution">
    <text evidence="3">The sequence shown here is derived from an EMBL/GenBank/DDBJ whole genome shotgun (WGS) entry which is preliminary data.</text>
</comment>
<dbReference type="InterPro" id="IPR008331">
    <property type="entry name" value="Ferritin_DPS_dom"/>
</dbReference>
<reference evidence="3 5" key="1">
    <citation type="submission" date="2021-11" db="EMBL/GenBank/DDBJ databases">
        <title>Description of Mycoplasma bradburyaesp. nov.from sea birds: a tribute to a great mycoplasmologist.</title>
        <authorList>
            <person name="Ramirez A.S."/>
            <person name="Poveda C."/>
            <person name="Suarez-Perez A."/>
            <person name="Rosales R.S."/>
            <person name="Dijkman R."/>
            <person name="Feberwee A."/>
            <person name="Spergser J."/>
            <person name="Szostak M.P."/>
            <person name="Ressel L."/>
            <person name="Calabuig P."/>
            <person name="Catania S."/>
            <person name="Gobbo F."/>
            <person name="Timofte D."/>
            <person name="Poveda J.B."/>
        </authorList>
    </citation>
    <scope>NUCLEOTIDE SEQUENCE</scope>
    <source>
        <strain evidence="2 5">T158</strain>
        <strain evidence="3">T264</strain>
    </source>
</reference>
<dbReference type="InterPro" id="IPR009040">
    <property type="entry name" value="Ferritin-like_diiron"/>
</dbReference>
<dbReference type="EMBL" id="JAJHZM010000007">
    <property type="protein sequence ID" value="MDC4181843.1"/>
    <property type="molecule type" value="Genomic_DNA"/>
</dbReference>
<dbReference type="InterPro" id="IPR012347">
    <property type="entry name" value="Ferritin-like"/>
</dbReference>
<name>A0AAW6HS73_9MOLU</name>
<accession>A0AAW6HS73</accession>
<dbReference type="EMBL" id="JAJHZP010000011">
    <property type="protein sequence ID" value="MDC4183220.1"/>
    <property type="molecule type" value="Genomic_DNA"/>
</dbReference>
<protein>
    <submittedName>
        <fullName evidence="3">Ferritin</fullName>
    </submittedName>
</protein>
<dbReference type="Pfam" id="PF00210">
    <property type="entry name" value="Ferritin"/>
    <property type="match status" value="1"/>
</dbReference>
<dbReference type="Proteomes" id="UP001220940">
    <property type="component" value="Unassembled WGS sequence"/>
</dbReference>
<evidence type="ECO:0000313" key="3">
    <source>
        <dbReference type="EMBL" id="MDC4183220.1"/>
    </source>
</evidence>
<gene>
    <name evidence="2" type="ORF">LNO68_01400</name>
    <name evidence="3" type="ORF">LNO71_00980</name>
</gene>
<dbReference type="RefSeq" id="WP_255034673.1">
    <property type="nucleotide sequence ID" value="NZ_CP101414.1"/>
</dbReference>
<dbReference type="InterPro" id="IPR009078">
    <property type="entry name" value="Ferritin-like_SF"/>
</dbReference>
<dbReference type="Proteomes" id="UP001216384">
    <property type="component" value="Unassembled WGS sequence"/>
</dbReference>
<proteinExistence type="predicted"/>
<feature type="domain" description="Ferritin-like diiron" evidence="1">
    <location>
        <begin position="1"/>
        <end position="145"/>
    </location>
</feature>
<sequence>MNNNVWKLLNNQYNKELATAALMFEYSARIDEYGMDHFSSLLYEWAKEELEHAQTIEKYLRKRQAWIRTNELMVPKVVDSNEPLQILEAISEYQRNVSAAVNEIAEVAFMNKDFATYNFIEYFIEDQIAEEKKCADLLNAFKMSEDLLVIDKKIEEIKNEHYSKSE</sequence>
<dbReference type="PROSITE" id="PS50905">
    <property type="entry name" value="FERRITIN_LIKE"/>
    <property type="match status" value="1"/>
</dbReference>
<evidence type="ECO:0000313" key="4">
    <source>
        <dbReference type="Proteomes" id="UP001216384"/>
    </source>
</evidence>
<dbReference type="GO" id="GO:0008199">
    <property type="term" value="F:ferric iron binding"/>
    <property type="evidence" value="ECO:0007669"/>
    <property type="project" value="InterPro"/>
</dbReference>
<evidence type="ECO:0000313" key="2">
    <source>
        <dbReference type="EMBL" id="MDC4181843.1"/>
    </source>
</evidence>
<evidence type="ECO:0000259" key="1">
    <source>
        <dbReference type="PROSITE" id="PS50905"/>
    </source>
</evidence>
<evidence type="ECO:0000313" key="5">
    <source>
        <dbReference type="Proteomes" id="UP001220940"/>
    </source>
</evidence>
<dbReference type="AlphaFoldDB" id="A0AAW6HS73"/>
<keyword evidence="5" id="KW-1185">Reference proteome</keyword>
<organism evidence="3 4">
    <name type="scientific">Mycoplasma bradburyae</name>
    <dbReference type="NCBI Taxonomy" id="2963128"/>
    <lineage>
        <taxon>Bacteria</taxon>
        <taxon>Bacillati</taxon>
        <taxon>Mycoplasmatota</taxon>
        <taxon>Mollicutes</taxon>
        <taxon>Mycoplasmataceae</taxon>
        <taxon>Mycoplasma</taxon>
    </lineage>
</organism>
<dbReference type="Gene3D" id="1.20.1260.10">
    <property type="match status" value="1"/>
</dbReference>
<dbReference type="SUPFAM" id="SSF47240">
    <property type="entry name" value="Ferritin-like"/>
    <property type="match status" value="1"/>
</dbReference>